<dbReference type="SUPFAM" id="SSF51283">
    <property type="entry name" value="dUTPase-like"/>
    <property type="match status" value="1"/>
</dbReference>
<dbReference type="Pfam" id="PF22769">
    <property type="entry name" value="DCD"/>
    <property type="match status" value="1"/>
</dbReference>
<dbReference type="OrthoDB" id="2874071at2759"/>
<dbReference type="InterPro" id="IPR033704">
    <property type="entry name" value="dUTPase_trimeric"/>
</dbReference>
<dbReference type="EMBL" id="MU001496">
    <property type="protein sequence ID" value="KAF2447410.1"/>
    <property type="molecule type" value="Genomic_DNA"/>
</dbReference>
<keyword evidence="2" id="KW-0546">Nucleotide metabolism</keyword>
<dbReference type="InterPro" id="IPR036157">
    <property type="entry name" value="dUTPase-like_sf"/>
</dbReference>
<dbReference type="Gene3D" id="2.70.40.10">
    <property type="match status" value="1"/>
</dbReference>
<dbReference type="GO" id="GO:0006229">
    <property type="term" value="P:dUTP biosynthetic process"/>
    <property type="evidence" value="ECO:0007669"/>
    <property type="project" value="InterPro"/>
</dbReference>
<dbReference type="CDD" id="cd07557">
    <property type="entry name" value="trimeric_dUTPase"/>
    <property type="match status" value="1"/>
</dbReference>
<dbReference type="PANTHER" id="PTHR42680">
    <property type="entry name" value="DCTP DEAMINASE"/>
    <property type="match status" value="1"/>
</dbReference>
<evidence type="ECO:0000313" key="4">
    <source>
        <dbReference type="EMBL" id="KAF2447410.1"/>
    </source>
</evidence>
<dbReference type="InterPro" id="IPR011962">
    <property type="entry name" value="dCTP_deaminase"/>
</dbReference>
<keyword evidence="5" id="KW-1185">Reference proteome</keyword>
<comment type="caution">
    <text evidence="4">The sequence shown here is derived from an EMBL/GenBank/DDBJ whole genome shotgun (WGS) entry which is preliminary data.</text>
</comment>
<evidence type="ECO:0000256" key="2">
    <source>
        <dbReference type="ARBA" id="ARBA00023080"/>
    </source>
</evidence>
<evidence type="ECO:0000256" key="1">
    <source>
        <dbReference type="ARBA" id="ARBA00022801"/>
    </source>
</evidence>
<sequence length="194" mass="21159">MIIPGRVALSRKVIGQLLSAEHQTQPCGIDLTLKRIMTWTSPGTIDFDNRQRRTAQTVEIPFQRGSKSSSAAAGPSVLIDGDTQRTPETDNDCPTEYIDVACGSYLVEFNEIVSMPLDLMGQLLVRSSLFRSGALIHAGVMDCGYKCAIGAMLQVVNPHGLRLIKDAKLAQMVFHQMSEPVEGYSGVYQGRTSV</sequence>
<dbReference type="GO" id="GO:0008829">
    <property type="term" value="F:dCTP deaminase activity"/>
    <property type="evidence" value="ECO:0007669"/>
    <property type="project" value="InterPro"/>
</dbReference>
<dbReference type="AlphaFoldDB" id="A0A9P4UES2"/>
<name>A0A9P4UES2_9PLEO</name>
<keyword evidence="1" id="KW-0378">Hydrolase</keyword>
<feature type="region of interest" description="Disordered" evidence="3">
    <location>
        <begin position="63"/>
        <end position="91"/>
    </location>
</feature>
<dbReference type="Proteomes" id="UP000799764">
    <property type="component" value="Unassembled WGS sequence"/>
</dbReference>
<evidence type="ECO:0000313" key="5">
    <source>
        <dbReference type="Proteomes" id="UP000799764"/>
    </source>
</evidence>
<proteinExistence type="predicted"/>
<gene>
    <name evidence="4" type="ORF">P171DRAFT_224595</name>
</gene>
<protein>
    <submittedName>
        <fullName evidence="4">dUTPase</fullName>
    </submittedName>
</protein>
<dbReference type="PANTHER" id="PTHR42680:SF3">
    <property type="entry name" value="DCTP DEAMINASE"/>
    <property type="match status" value="1"/>
</dbReference>
<organism evidence="4 5">
    <name type="scientific">Karstenula rhodostoma CBS 690.94</name>
    <dbReference type="NCBI Taxonomy" id="1392251"/>
    <lineage>
        <taxon>Eukaryota</taxon>
        <taxon>Fungi</taxon>
        <taxon>Dikarya</taxon>
        <taxon>Ascomycota</taxon>
        <taxon>Pezizomycotina</taxon>
        <taxon>Dothideomycetes</taxon>
        <taxon>Pleosporomycetidae</taxon>
        <taxon>Pleosporales</taxon>
        <taxon>Massarineae</taxon>
        <taxon>Didymosphaeriaceae</taxon>
        <taxon>Karstenula</taxon>
    </lineage>
</organism>
<accession>A0A9P4UES2</accession>
<evidence type="ECO:0000256" key="3">
    <source>
        <dbReference type="SAM" id="MobiDB-lite"/>
    </source>
</evidence>
<reference evidence="4" key="1">
    <citation type="journal article" date="2020" name="Stud. Mycol.">
        <title>101 Dothideomycetes genomes: a test case for predicting lifestyles and emergence of pathogens.</title>
        <authorList>
            <person name="Haridas S."/>
            <person name="Albert R."/>
            <person name="Binder M."/>
            <person name="Bloem J."/>
            <person name="Labutti K."/>
            <person name="Salamov A."/>
            <person name="Andreopoulos B."/>
            <person name="Baker S."/>
            <person name="Barry K."/>
            <person name="Bills G."/>
            <person name="Bluhm B."/>
            <person name="Cannon C."/>
            <person name="Castanera R."/>
            <person name="Culley D."/>
            <person name="Daum C."/>
            <person name="Ezra D."/>
            <person name="Gonzalez J."/>
            <person name="Henrissat B."/>
            <person name="Kuo A."/>
            <person name="Liang C."/>
            <person name="Lipzen A."/>
            <person name="Lutzoni F."/>
            <person name="Magnuson J."/>
            <person name="Mondo S."/>
            <person name="Nolan M."/>
            <person name="Ohm R."/>
            <person name="Pangilinan J."/>
            <person name="Park H.-J."/>
            <person name="Ramirez L."/>
            <person name="Alfaro M."/>
            <person name="Sun H."/>
            <person name="Tritt A."/>
            <person name="Yoshinaga Y."/>
            <person name="Zwiers L.-H."/>
            <person name="Turgeon B."/>
            <person name="Goodwin S."/>
            <person name="Spatafora J."/>
            <person name="Crous P."/>
            <person name="Grigoriev I."/>
        </authorList>
    </citation>
    <scope>NUCLEOTIDE SEQUENCE</scope>
    <source>
        <strain evidence="4">CBS 690.94</strain>
    </source>
</reference>